<comment type="caution">
    <text evidence="2">The sequence shown here is derived from an EMBL/GenBank/DDBJ whole genome shotgun (WGS) entry which is preliminary data.</text>
</comment>
<reference evidence="2" key="2">
    <citation type="submission" date="2023-05" db="EMBL/GenBank/DDBJ databases">
        <authorList>
            <consortium name="Lawrence Berkeley National Laboratory"/>
            <person name="Steindorff A."/>
            <person name="Hensen N."/>
            <person name="Bonometti L."/>
            <person name="Westerberg I."/>
            <person name="Brannstrom I.O."/>
            <person name="Guillou S."/>
            <person name="Cros-Aarteil S."/>
            <person name="Calhoun S."/>
            <person name="Haridas S."/>
            <person name="Kuo A."/>
            <person name="Mondo S."/>
            <person name="Pangilinan J."/>
            <person name="Riley R."/>
            <person name="Labutti K."/>
            <person name="Andreopoulos B."/>
            <person name="Lipzen A."/>
            <person name="Chen C."/>
            <person name="Yanf M."/>
            <person name="Daum C."/>
            <person name="Ng V."/>
            <person name="Clum A."/>
            <person name="Ohm R."/>
            <person name="Martin F."/>
            <person name="Silar P."/>
            <person name="Natvig D."/>
            <person name="Lalanne C."/>
            <person name="Gautier V."/>
            <person name="Ament-Velasquez S.L."/>
            <person name="Kruys A."/>
            <person name="Hutchinson M.I."/>
            <person name="Powell A.J."/>
            <person name="Barry K."/>
            <person name="Miller A.N."/>
            <person name="Grigoriev I.V."/>
            <person name="Debuchy R."/>
            <person name="Gladieux P."/>
            <person name="Thoren M.H."/>
            <person name="Johannesson H."/>
        </authorList>
    </citation>
    <scope>NUCLEOTIDE SEQUENCE</scope>
    <source>
        <strain evidence="2">CBS 532.94</strain>
    </source>
</reference>
<organism evidence="2 3">
    <name type="scientific">Achaetomium macrosporum</name>
    <dbReference type="NCBI Taxonomy" id="79813"/>
    <lineage>
        <taxon>Eukaryota</taxon>
        <taxon>Fungi</taxon>
        <taxon>Dikarya</taxon>
        <taxon>Ascomycota</taxon>
        <taxon>Pezizomycotina</taxon>
        <taxon>Sordariomycetes</taxon>
        <taxon>Sordariomycetidae</taxon>
        <taxon>Sordariales</taxon>
        <taxon>Chaetomiaceae</taxon>
        <taxon>Achaetomium</taxon>
    </lineage>
</organism>
<feature type="compositionally biased region" description="Polar residues" evidence="1">
    <location>
        <begin position="26"/>
        <end position="40"/>
    </location>
</feature>
<evidence type="ECO:0000256" key="1">
    <source>
        <dbReference type="SAM" id="MobiDB-lite"/>
    </source>
</evidence>
<feature type="region of interest" description="Disordered" evidence="1">
    <location>
        <begin position="1"/>
        <end position="59"/>
    </location>
</feature>
<feature type="region of interest" description="Disordered" evidence="1">
    <location>
        <begin position="239"/>
        <end position="288"/>
    </location>
</feature>
<keyword evidence="3" id="KW-1185">Reference proteome</keyword>
<name>A0AAN7HBR2_9PEZI</name>
<feature type="compositionally biased region" description="Low complexity" evidence="1">
    <location>
        <begin position="176"/>
        <end position="202"/>
    </location>
</feature>
<protein>
    <submittedName>
        <fullName evidence="2">Uncharacterized protein</fullName>
    </submittedName>
</protein>
<feature type="region of interest" description="Disordered" evidence="1">
    <location>
        <begin position="80"/>
        <end position="111"/>
    </location>
</feature>
<evidence type="ECO:0000313" key="2">
    <source>
        <dbReference type="EMBL" id="KAK4238982.1"/>
    </source>
</evidence>
<feature type="region of interest" description="Disordered" evidence="1">
    <location>
        <begin position="176"/>
        <end position="218"/>
    </location>
</feature>
<dbReference type="Proteomes" id="UP001303760">
    <property type="component" value="Unassembled WGS sequence"/>
</dbReference>
<evidence type="ECO:0000313" key="3">
    <source>
        <dbReference type="Proteomes" id="UP001303760"/>
    </source>
</evidence>
<reference evidence="2" key="1">
    <citation type="journal article" date="2023" name="Mol. Phylogenet. Evol.">
        <title>Genome-scale phylogeny and comparative genomics of the fungal order Sordariales.</title>
        <authorList>
            <person name="Hensen N."/>
            <person name="Bonometti L."/>
            <person name="Westerberg I."/>
            <person name="Brannstrom I.O."/>
            <person name="Guillou S."/>
            <person name="Cros-Aarteil S."/>
            <person name="Calhoun S."/>
            <person name="Haridas S."/>
            <person name="Kuo A."/>
            <person name="Mondo S."/>
            <person name="Pangilinan J."/>
            <person name="Riley R."/>
            <person name="LaButti K."/>
            <person name="Andreopoulos B."/>
            <person name="Lipzen A."/>
            <person name="Chen C."/>
            <person name="Yan M."/>
            <person name="Daum C."/>
            <person name="Ng V."/>
            <person name="Clum A."/>
            <person name="Steindorff A."/>
            <person name="Ohm R.A."/>
            <person name="Martin F."/>
            <person name="Silar P."/>
            <person name="Natvig D.O."/>
            <person name="Lalanne C."/>
            <person name="Gautier V."/>
            <person name="Ament-Velasquez S.L."/>
            <person name="Kruys A."/>
            <person name="Hutchinson M.I."/>
            <person name="Powell A.J."/>
            <person name="Barry K."/>
            <person name="Miller A.N."/>
            <person name="Grigoriev I.V."/>
            <person name="Debuchy R."/>
            <person name="Gladieux P."/>
            <person name="Hiltunen Thoren M."/>
            <person name="Johannesson H."/>
        </authorList>
    </citation>
    <scope>NUCLEOTIDE SEQUENCE</scope>
    <source>
        <strain evidence="2">CBS 532.94</strain>
    </source>
</reference>
<dbReference type="AlphaFoldDB" id="A0AAN7HBR2"/>
<feature type="compositionally biased region" description="Low complexity" evidence="1">
    <location>
        <begin position="279"/>
        <end position="288"/>
    </location>
</feature>
<accession>A0AAN7HBR2</accession>
<sequence>MTRGCGTAPSLDESTNGSLPAEDGTESTADLSSCGSTSSEDYPESILDQVDARIVRSHGEEDFAQHQEHNTVQKWLQYHDPQVGHSGPQRQSGAVDANHGSNVDAGSAQNTHRLAPVIQPMSNEMIDPRLRNTQASQHIANLASLSASIAERYNSGWPLTSLEYYARRAQLAAAAAQDQPAAQAQAQAPTANPNPPNQADNNRTAPAVPRGQGRRGQRNAVLHAQGLCVHCKKPNPDLRKKGCPACRGKRAGLTEKWRIKSGKKRPGPGNDGPGPQAPPGAGAAAAAC</sequence>
<dbReference type="EMBL" id="MU860077">
    <property type="protein sequence ID" value="KAK4238982.1"/>
    <property type="molecule type" value="Genomic_DNA"/>
</dbReference>
<proteinExistence type="predicted"/>
<gene>
    <name evidence="2" type="ORF">C8A03DRAFT_32980</name>
</gene>
<feature type="compositionally biased region" description="Basic and acidic residues" evidence="1">
    <location>
        <begin position="50"/>
        <end position="59"/>
    </location>
</feature>